<dbReference type="EMBL" id="JAHIBW010000015">
    <property type="protein sequence ID" value="KAG7304607.1"/>
    <property type="molecule type" value="Genomic_DNA"/>
</dbReference>
<accession>A0ABQ7QHB6</accession>
<sequence>MTSPRPQPAAFCGFGNCQENILEYPITAESLSASNERPPPSLSAAIVLGLSKCLMLDLSANKRRLKIVNCVPSSEECKVCGYAQLPAGAAASCIQISVLM</sequence>
<proteinExistence type="predicted"/>
<dbReference type="Proteomes" id="UP000823941">
    <property type="component" value="Chromosome 15"/>
</dbReference>
<evidence type="ECO:0000313" key="1">
    <source>
        <dbReference type="EMBL" id="KAG7304607.1"/>
    </source>
</evidence>
<comment type="caution">
    <text evidence="1">The sequence shown here is derived from an EMBL/GenBank/DDBJ whole genome shotgun (WGS) entry which is preliminary data.</text>
</comment>
<gene>
    <name evidence="1" type="ORF">JYU34_011587</name>
</gene>
<name>A0ABQ7QHB6_PLUXY</name>
<protein>
    <submittedName>
        <fullName evidence="1">Uncharacterized protein</fullName>
    </submittedName>
</protein>
<evidence type="ECO:0000313" key="2">
    <source>
        <dbReference type="Proteomes" id="UP000823941"/>
    </source>
</evidence>
<reference evidence="1 2" key="1">
    <citation type="submission" date="2021-06" db="EMBL/GenBank/DDBJ databases">
        <title>A haploid diamondback moth (Plutella xylostella L.) genome assembly resolves 31 chromosomes and identifies a diamide resistance mutation.</title>
        <authorList>
            <person name="Ward C.M."/>
            <person name="Perry K.D."/>
            <person name="Baker G."/>
            <person name="Powis K."/>
            <person name="Heckel D.G."/>
            <person name="Baxter S.W."/>
        </authorList>
    </citation>
    <scope>NUCLEOTIDE SEQUENCE [LARGE SCALE GENOMIC DNA]</scope>
    <source>
        <strain evidence="1 2">LV</strain>
        <tissue evidence="1">Single pupa</tissue>
    </source>
</reference>
<keyword evidence="2" id="KW-1185">Reference proteome</keyword>
<organism evidence="1 2">
    <name type="scientific">Plutella xylostella</name>
    <name type="common">Diamondback moth</name>
    <name type="synonym">Plutella maculipennis</name>
    <dbReference type="NCBI Taxonomy" id="51655"/>
    <lineage>
        <taxon>Eukaryota</taxon>
        <taxon>Metazoa</taxon>
        <taxon>Ecdysozoa</taxon>
        <taxon>Arthropoda</taxon>
        <taxon>Hexapoda</taxon>
        <taxon>Insecta</taxon>
        <taxon>Pterygota</taxon>
        <taxon>Neoptera</taxon>
        <taxon>Endopterygota</taxon>
        <taxon>Lepidoptera</taxon>
        <taxon>Glossata</taxon>
        <taxon>Ditrysia</taxon>
        <taxon>Yponomeutoidea</taxon>
        <taxon>Plutellidae</taxon>
        <taxon>Plutella</taxon>
    </lineage>
</organism>